<name>F4BXP1_METSG</name>
<dbReference type="AlphaFoldDB" id="F4BXP1"/>
<dbReference type="HOGENOM" id="CLU_2857075_0_0_2"/>
<dbReference type="SUPFAM" id="SSF46785">
    <property type="entry name" value="Winged helix' DNA-binding domain"/>
    <property type="match status" value="1"/>
</dbReference>
<evidence type="ECO:0000313" key="2">
    <source>
        <dbReference type="Proteomes" id="UP000007807"/>
    </source>
</evidence>
<sequence length="64" mass="7396">MAKAAHLPEHVLVRRFPNLGHRVKKALGKLVSKGYVARHPTRNEMTYQLTELGIEECRQMKERA</sequence>
<keyword evidence="2" id="KW-1185">Reference proteome</keyword>
<accession>F4BXP1</accession>
<dbReference type="InParanoid" id="F4BXP1"/>
<evidence type="ECO:0008006" key="3">
    <source>
        <dbReference type="Google" id="ProtNLM"/>
    </source>
</evidence>
<protein>
    <recommendedName>
        <fullName evidence="3">MarR family transcriptional regulator</fullName>
    </recommendedName>
</protein>
<dbReference type="EMBL" id="CP002565">
    <property type="protein sequence ID" value="AEB68719.1"/>
    <property type="molecule type" value="Genomic_DNA"/>
</dbReference>
<proteinExistence type="predicted"/>
<organism evidence="1 2">
    <name type="scientific">Methanothrix soehngenii (strain ATCC 5969 / DSM 3671 / JCM 10134 / NBRC 103675 / OCM 69 / GP-6)</name>
    <name type="common">Methanosaeta concilii</name>
    <dbReference type="NCBI Taxonomy" id="990316"/>
    <lineage>
        <taxon>Archaea</taxon>
        <taxon>Methanobacteriati</taxon>
        <taxon>Methanobacteriota</taxon>
        <taxon>Stenosarchaea group</taxon>
        <taxon>Methanomicrobia</taxon>
        <taxon>Methanotrichales</taxon>
        <taxon>Methanotrichaceae</taxon>
        <taxon>Methanothrix</taxon>
    </lineage>
</organism>
<reference evidence="1 2" key="1">
    <citation type="journal article" date="2011" name="J. Bacteriol.">
        <title>Complete genome sequence of Methanosaeta concilii, a specialist in aceticlastic methanogenesis.</title>
        <authorList>
            <person name="Barber R.D."/>
            <person name="Zhang L."/>
            <person name="Harnack M."/>
            <person name="Olson M.V."/>
            <person name="Kaul R."/>
            <person name="Ingram-Smith C."/>
            <person name="Smith K.S."/>
        </authorList>
    </citation>
    <scope>NUCLEOTIDE SEQUENCE [LARGE SCALE GENOMIC DNA]</scope>
    <source>
        <strain evidence="2">ATCC 5969 / DSM 3671 / JCM 10134 / NBRC 103675 / OCM 69 / GP-6</strain>
    </source>
</reference>
<evidence type="ECO:0000313" key="1">
    <source>
        <dbReference type="EMBL" id="AEB68719.1"/>
    </source>
</evidence>
<gene>
    <name evidence="1" type="ordered locus">MCON_2206</name>
</gene>
<dbReference type="InterPro" id="IPR036390">
    <property type="entry name" value="WH_DNA-bd_sf"/>
</dbReference>
<dbReference type="Proteomes" id="UP000007807">
    <property type="component" value="Chromosome"/>
</dbReference>
<dbReference type="KEGG" id="mcj:MCON_2206"/>